<reference evidence="1 2" key="1">
    <citation type="submission" date="2016-10" db="EMBL/GenBank/DDBJ databases">
        <authorList>
            <person name="de Groot N.N."/>
        </authorList>
    </citation>
    <scope>NUCLEOTIDE SEQUENCE [LARGE SCALE GENOMIC DNA]</scope>
    <source>
        <strain evidence="1 2">DSM 22007</strain>
    </source>
</reference>
<organism evidence="1 2">
    <name type="scientific">Thalassovita taeanensis</name>
    <dbReference type="NCBI Taxonomy" id="657014"/>
    <lineage>
        <taxon>Bacteria</taxon>
        <taxon>Pseudomonadati</taxon>
        <taxon>Pseudomonadota</taxon>
        <taxon>Alphaproteobacteria</taxon>
        <taxon>Rhodobacterales</taxon>
        <taxon>Roseobacteraceae</taxon>
        <taxon>Thalassovita</taxon>
    </lineage>
</organism>
<proteinExistence type="predicted"/>
<dbReference type="AlphaFoldDB" id="A0A1H9KX08"/>
<dbReference type="GO" id="GO:0016740">
    <property type="term" value="F:transferase activity"/>
    <property type="evidence" value="ECO:0007669"/>
    <property type="project" value="UniProtKB-KW"/>
</dbReference>
<gene>
    <name evidence="1" type="ORF">SAMN04488092_12111</name>
</gene>
<dbReference type="Proteomes" id="UP000198634">
    <property type="component" value="Unassembled WGS sequence"/>
</dbReference>
<sequence length="250" mass="29497">MTLHISRYQVTPVLYTMGKVASTSLTRGIETTGMKCHQIHNLNDKTLIALAKRSTDRNQMPYLFVTQAMANKKDYLEHPEDYLFISLVRDPLERNLSAFFETFQFLHGVTPSAGDAQALFDRFVSEYNHNLPLNWFDNEVKTFLGLDVYQSTFPKDQKQVYFPEHRFLLFRLDCPDETKQEVLTEMLGEKILIERENDGSRKDYAEAYRKVKSMATFPKAFLDKMYESRFARHFWSDEERKKMRAKWQEG</sequence>
<dbReference type="InterPro" id="IPR027417">
    <property type="entry name" value="P-loop_NTPase"/>
</dbReference>
<keyword evidence="2" id="KW-1185">Reference proteome</keyword>
<protein>
    <submittedName>
        <fullName evidence="1">Sulfotransferase family protein</fullName>
    </submittedName>
</protein>
<dbReference type="OrthoDB" id="286125at2"/>
<evidence type="ECO:0000313" key="2">
    <source>
        <dbReference type="Proteomes" id="UP000198634"/>
    </source>
</evidence>
<dbReference type="EMBL" id="FOEP01000021">
    <property type="protein sequence ID" value="SER03598.1"/>
    <property type="molecule type" value="Genomic_DNA"/>
</dbReference>
<dbReference type="STRING" id="657014.SAMN04488092_12111"/>
<name>A0A1H9KX08_9RHOB</name>
<keyword evidence="1" id="KW-0808">Transferase</keyword>
<dbReference type="Gene3D" id="3.40.50.300">
    <property type="entry name" value="P-loop containing nucleotide triphosphate hydrolases"/>
    <property type="match status" value="1"/>
</dbReference>
<dbReference type="InterPro" id="IPR018831">
    <property type="entry name" value="Uncharacterised_NKWYS"/>
</dbReference>
<accession>A0A1H9KX08</accession>
<dbReference type="RefSeq" id="WP_090271312.1">
    <property type="nucleotide sequence ID" value="NZ_FOEP01000021.1"/>
</dbReference>
<evidence type="ECO:0000313" key="1">
    <source>
        <dbReference type="EMBL" id="SER03598.1"/>
    </source>
</evidence>
<dbReference type="Pfam" id="PF10364">
    <property type="entry name" value="NKWYS"/>
    <property type="match status" value="1"/>
</dbReference>